<dbReference type="OrthoDB" id="285492at2"/>
<keyword evidence="2" id="KW-1185">Reference proteome</keyword>
<dbReference type="Proteomes" id="UP000319817">
    <property type="component" value="Chromosome"/>
</dbReference>
<evidence type="ECO:0000313" key="1">
    <source>
        <dbReference type="EMBL" id="QDT11158.1"/>
    </source>
</evidence>
<organism evidence="1 2">
    <name type="scientific">Stieleria marina</name>
    <dbReference type="NCBI Taxonomy" id="1930275"/>
    <lineage>
        <taxon>Bacteria</taxon>
        <taxon>Pseudomonadati</taxon>
        <taxon>Planctomycetota</taxon>
        <taxon>Planctomycetia</taxon>
        <taxon>Pirellulales</taxon>
        <taxon>Pirellulaceae</taxon>
        <taxon>Stieleria</taxon>
    </lineage>
</organism>
<reference evidence="1 2" key="1">
    <citation type="submission" date="2019-02" db="EMBL/GenBank/DDBJ databases">
        <title>Deep-cultivation of Planctomycetes and their phenomic and genomic characterization uncovers novel biology.</title>
        <authorList>
            <person name="Wiegand S."/>
            <person name="Jogler M."/>
            <person name="Boedeker C."/>
            <person name="Pinto D."/>
            <person name="Vollmers J."/>
            <person name="Rivas-Marin E."/>
            <person name="Kohn T."/>
            <person name="Peeters S.H."/>
            <person name="Heuer A."/>
            <person name="Rast P."/>
            <person name="Oberbeckmann S."/>
            <person name="Bunk B."/>
            <person name="Jeske O."/>
            <person name="Meyerdierks A."/>
            <person name="Storesund J.E."/>
            <person name="Kallscheuer N."/>
            <person name="Luecker S."/>
            <person name="Lage O.M."/>
            <person name="Pohl T."/>
            <person name="Merkel B.J."/>
            <person name="Hornburger P."/>
            <person name="Mueller R.-W."/>
            <person name="Bruemmer F."/>
            <person name="Labrenz M."/>
            <person name="Spormann A.M."/>
            <person name="Op den Camp H."/>
            <person name="Overmann J."/>
            <person name="Amann R."/>
            <person name="Jetten M.S.M."/>
            <person name="Mascher T."/>
            <person name="Medema M.H."/>
            <person name="Devos D.P."/>
            <person name="Kaster A.-K."/>
            <person name="Ovreas L."/>
            <person name="Rohde M."/>
            <person name="Galperin M.Y."/>
            <person name="Jogler C."/>
        </authorList>
    </citation>
    <scope>NUCLEOTIDE SEQUENCE [LARGE SCALE GENOMIC DNA]</scope>
    <source>
        <strain evidence="1 2">K23_9</strain>
    </source>
</reference>
<proteinExistence type="predicted"/>
<gene>
    <name evidence="1" type="ORF">K239x_31520</name>
</gene>
<dbReference type="EMBL" id="CP036526">
    <property type="protein sequence ID" value="QDT11158.1"/>
    <property type="molecule type" value="Genomic_DNA"/>
</dbReference>
<evidence type="ECO:0000313" key="2">
    <source>
        <dbReference type="Proteomes" id="UP000319817"/>
    </source>
</evidence>
<dbReference type="RefSeq" id="WP_145418978.1">
    <property type="nucleotide sequence ID" value="NZ_CP036526.1"/>
</dbReference>
<accession>A0A517NVL3</accession>
<sequence length="98" mass="10749">MIQPTQIVPGICVDESGQATVDPSMHDVLFDLALNLEEPTDLAVDMQHVVAALVLARRDEQVDESARIKANDQQLIKLLVPHIKSVFSLYNGQLGADE</sequence>
<dbReference type="AlphaFoldDB" id="A0A517NVL3"/>
<name>A0A517NVL3_9BACT</name>
<protein>
    <submittedName>
        <fullName evidence="1">Uncharacterized protein</fullName>
    </submittedName>
</protein>